<evidence type="ECO:0000256" key="4">
    <source>
        <dbReference type="SAM" id="SignalP"/>
    </source>
</evidence>
<dbReference type="EMBL" id="PGFJ01000001">
    <property type="protein sequence ID" value="PJJ84073.1"/>
    <property type="molecule type" value="Genomic_DNA"/>
</dbReference>
<feature type="transmembrane region" description="Helical" evidence="3">
    <location>
        <begin position="753"/>
        <end position="775"/>
    </location>
</feature>
<proteinExistence type="predicted"/>
<feature type="domain" description="Soluble ligand binding" evidence="6">
    <location>
        <begin position="414"/>
        <end position="445"/>
    </location>
</feature>
<dbReference type="OrthoDB" id="9808948at2"/>
<feature type="domain" description="Polysaccharide export protein N-terminal" evidence="5">
    <location>
        <begin position="157"/>
        <end position="222"/>
    </location>
</feature>
<gene>
    <name evidence="7" type="ORF">CLV57_1077</name>
</gene>
<keyword evidence="1 4" id="KW-0732">Signal</keyword>
<dbReference type="Gene3D" id="3.10.560.10">
    <property type="entry name" value="Outer membrane lipoprotein wza domain like"/>
    <property type="match status" value="6"/>
</dbReference>
<evidence type="ECO:0000256" key="2">
    <source>
        <dbReference type="SAM" id="MobiDB-lite"/>
    </source>
</evidence>
<evidence type="ECO:0000256" key="3">
    <source>
        <dbReference type="SAM" id="Phobius"/>
    </source>
</evidence>
<dbReference type="InterPro" id="IPR019554">
    <property type="entry name" value="Soluble_ligand-bd"/>
</dbReference>
<feature type="region of interest" description="Disordered" evidence="2">
    <location>
        <begin position="88"/>
        <end position="122"/>
    </location>
</feature>
<dbReference type="Proteomes" id="UP000242687">
    <property type="component" value="Unassembled WGS sequence"/>
</dbReference>
<keyword evidence="3" id="KW-1133">Transmembrane helix</keyword>
<dbReference type="InterPro" id="IPR003715">
    <property type="entry name" value="Poly_export_N"/>
</dbReference>
<dbReference type="Pfam" id="PF10531">
    <property type="entry name" value="SLBB"/>
    <property type="match status" value="4"/>
</dbReference>
<dbReference type="PANTHER" id="PTHR33619:SF3">
    <property type="entry name" value="POLYSACCHARIDE EXPORT PROTEIN GFCE-RELATED"/>
    <property type="match status" value="1"/>
</dbReference>
<feature type="domain" description="Soluble ligand binding" evidence="6">
    <location>
        <begin position="327"/>
        <end position="369"/>
    </location>
</feature>
<evidence type="ECO:0000256" key="1">
    <source>
        <dbReference type="ARBA" id="ARBA00022729"/>
    </source>
</evidence>
<keyword evidence="8" id="KW-1185">Reference proteome</keyword>
<dbReference type="Pfam" id="PF02563">
    <property type="entry name" value="Poly_export"/>
    <property type="match status" value="1"/>
</dbReference>
<feature type="domain" description="Soluble ligand binding" evidence="6">
    <location>
        <begin position="498"/>
        <end position="545"/>
    </location>
</feature>
<protein>
    <submittedName>
        <fullName evidence="7">Protein involved in polysaccharide export with SLBB domain</fullName>
    </submittedName>
</protein>
<keyword evidence="3" id="KW-0812">Transmembrane</keyword>
<dbReference type="InterPro" id="IPR049712">
    <property type="entry name" value="Poly_export"/>
</dbReference>
<accession>A0A2H9VTB8</accession>
<dbReference type="GO" id="GO:0015159">
    <property type="term" value="F:polysaccharide transmembrane transporter activity"/>
    <property type="evidence" value="ECO:0007669"/>
    <property type="project" value="InterPro"/>
</dbReference>
<reference evidence="7 8" key="1">
    <citation type="submission" date="2017-11" db="EMBL/GenBank/DDBJ databases">
        <title>Genomic Encyclopedia of Archaeal and Bacterial Type Strains, Phase II (KMG-II): From Individual Species to Whole Genera.</title>
        <authorList>
            <person name="Goeker M."/>
        </authorList>
    </citation>
    <scope>NUCLEOTIDE SEQUENCE [LARGE SCALE GENOMIC DNA]</scope>
    <source>
        <strain evidence="7 8">DSM 28175</strain>
    </source>
</reference>
<feature type="signal peptide" evidence="4">
    <location>
        <begin position="1"/>
        <end position="23"/>
    </location>
</feature>
<evidence type="ECO:0000313" key="8">
    <source>
        <dbReference type="Proteomes" id="UP000242687"/>
    </source>
</evidence>
<evidence type="ECO:0000259" key="5">
    <source>
        <dbReference type="Pfam" id="PF02563"/>
    </source>
</evidence>
<name>A0A2H9VTB8_9SPHI</name>
<dbReference type="PANTHER" id="PTHR33619">
    <property type="entry name" value="POLYSACCHARIDE EXPORT PROTEIN GFCE-RELATED"/>
    <property type="match status" value="1"/>
</dbReference>
<sequence>MRNIYLFLIILFTFSFLSTDTFAQISSDKIKNAKVSQASDEQITALWNQAKDRGLSESQIYAFLIQQGMPEGEVEELKNRVTLLGLNSKPKTTSTSAPAKVENKDKVGAENKTASNPPPVKKITPKEVIKEVKTLPIYGLDLFKQTSLTFEPNASAPTPKNYILGPGDVVIVLLTGLNEKLTQSTITPEGKLLIEHVGSVQLSGFTIEQATSVIKNAMAKTYPAIAAGRTKLTVNLGTTRRIKVMVTGEVNTPGSYTISALSTLFNVLYSAGGPNQNGSLRYIRLIRNNKVIKTADFYDFLQNGLATDNVRIEDQDVISIPVYKKRVGISGAVKREALFELKDNETLADLIKYAGGFTPNAYQGMARLTQVSDLQKDVKDVTANTFANYIPRNGDMVAIDVVADRYSNRIVLEGAVYQPGPYELTAGLTLSQLLKKAQGLKPEAYMERGYIKRTMPDLQKTAISFDPRQIIEGKNDFPLMREDSVVILGQNLFVSNQKITVNGYVRNPTEIEYRKGLKLVDAIAIAGGFDDQAASHHVEVSRVIKNNADSVATQVVTTYMVNMDDPTDPNREIALEPRDVISVRGLVNYRELGSVKIRGEVAFPGDYPIRERNEVAQEFLTRAGGLTPYGSLENVQIYRNGVRVNVNLLSTKTKNVLLPGDSVFVPRVISYVEVAGAVNNPQFIAYKGRNFKYYINSAAGATENARLKGAYIKYPDGLNKPVRHVLFFRSYPPVKPGSKIVVPEKNPEIKFKLGAGEIGGVAAILSALVSMVAVLSRK</sequence>
<keyword evidence="3" id="KW-0472">Membrane</keyword>
<evidence type="ECO:0000313" key="7">
    <source>
        <dbReference type="EMBL" id="PJJ84073.1"/>
    </source>
</evidence>
<comment type="caution">
    <text evidence="7">The sequence shown here is derived from an EMBL/GenBank/DDBJ whole genome shotgun (WGS) entry which is preliminary data.</text>
</comment>
<feature type="chain" id="PRO_5014133247" evidence="4">
    <location>
        <begin position="24"/>
        <end position="778"/>
    </location>
</feature>
<dbReference type="AlphaFoldDB" id="A0A2H9VTB8"/>
<organism evidence="7 8">
    <name type="scientific">Mucilaginibacter auburnensis</name>
    <dbReference type="NCBI Taxonomy" id="1457233"/>
    <lineage>
        <taxon>Bacteria</taxon>
        <taxon>Pseudomonadati</taxon>
        <taxon>Bacteroidota</taxon>
        <taxon>Sphingobacteriia</taxon>
        <taxon>Sphingobacteriales</taxon>
        <taxon>Sphingobacteriaceae</taxon>
        <taxon>Mucilaginibacter</taxon>
    </lineage>
</organism>
<dbReference type="RefSeq" id="WP_100340285.1">
    <property type="nucleotide sequence ID" value="NZ_PGFJ01000001.1"/>
</dbReference>
<evidence type="ECO:0000259" key="6">
    <source>
        <dbReference type="Pfam" id="PF10531"/>
    </source>
</evidence>
<feature type="domain" description="Soluble ligand binding" evidence="6">
    <location>
        <begin position="243"/>
        <end position="292"/>
    </location>
</feature>